<accession>A0A4Y2LUI7</accession>
<feature type="non-terminal residue" evidence="1">
    <location>
        <position position="43"/>
    </location>
</feature>
<organism evidence="1 2">
    <name type="scientific">Araneus ventricosus</name>
    <name type="common">Orbweaver spider</name>
    <name type="synonym">Epeira ventricosa</name>
    <dbReference type="NCBI Taxonomy" id="182803"/>
    <lineage>
        <taxon>Eukaryota</taxon>
        <taxon>Metazoa</taxon>
        <taxon>Ecdysozoa</taxon>
        <taxon>Arthropoda</taxon>
        <taxon>Chelicerata</taxon>
        <taxon>Arachnida</taxon>
        <taxon>Araneae</taxon>
        <taxon>Araneomorphae</taxon>
        <taxon>Entelegynae</taxon>
        <taxon>Araneoidea</taxon>
        <taxon>Araneidae</taxon>
        <taxon>Araneus</taxon>
    </lineage>
</organism>
<protein>
    <submittedName>
        <fullName evidence="1">Uncharacterized protein</fullName>
    </submittedName>
</protein>
<keyword evidence="2" id="KW-1185">Reference proteome</keyword>
<reference evidence="1 2" key="1">
    <citation type="journal article" date="2019" name="Sci. Rep.">
        <title>Orb-weaving spider Araneus ventricosus genome elucidates the spidroin gene catalogue.</title>
        <authorList>
            <person name="Kono N."/>
            <person name="Nakamura H."/>
            <person name="Ohtoshi R."/>
            <person name="Moran D.A.P."/>
            <person name="Shinohara A."/>
            <person name="Yoshida Y."/>
            <person name="Fujiwara M."/>
            <person name="Mori M."/>
            <person name="Tomita M."/>
            <person name="Arakawa K."/>
        </authorList>
    </citation>
    <scope>NUCLEOTIDE SEQUENCE [LARGE SCALE GENOMIC DNA]</scope>
</reference>
<dbReference type="Proteomes" id="UP000499080">
    <property type="component" value="Unassembled WGS sequence"/>
</dbReference>
<sequence>MAWGDADHFAFDCPHTLDFHFTRSSETNKPIWLSSVVKNPKSV</sequence>
<name>A0A4Y2LUI7_ARAVE</name>
<evidence type="ECO:0000313" key="2">
    <source>
        <dbReference type="Proteomes" id="UP000499080"/>
    </source>
</evidence>
<comment type="caution">
    <text evidence="1">The sequence shown here is derived from an EMBL/GenBank/DDBJ whole genome shotgun (WGS) entry which is preliminary data.</text>
</comment>
<evidence type="ECO:0000313" key="1">
    <source>
        <dbReference type="EMBL" id="GBN17037.1"/>
    </source>
</evidence>
<proteinExistence type="predicted"/>
<gene>
    <name evidence="1" type="ORF">AVEN_142211_1</name>
</gene>
<dbReference type="EMBL" id="BGPR01200695">
    <property type="protein sequence ID" value="GBN17037.1"/>
    <property type="molecule type" value="Genomic_DNA"/>
</dbReference>
<dbReference type="AlphaFoldDB" id="A0A4Y2LUI7"/>